<gene>
    <name evidence="6" type="ORF">IPK02_17610</name>
</gene>
<comment type="caution">
    <text evidence="6">The sequence shown here is derived from an EMBL/GenBank/DDBJ whole genome shotgun (WGS) entry which is preliminary data.</text>
</comment>
<proteinExistence type="inferred from homology"/>
<keyword evidence="4" id="KW-0472">Membrane</keyword>
<evidence type="ECO:0000256" key="3">
    <source>
        <dbReference type="ARBA" id="ARBA00022679"/>
    </source>
</evidence>
<keyword evidence="2" id="KW-0328">Glycosyltransferase</keyword>
<dbReference type="PANTHER" id="PTHR43179:SF12">
    <property type="entry name" value="GALACTOFURANOSYLTRANSFERASE GLFT2"/>
    <property type="match status" value="1"/>
</dbReference>
<evidence type="ECO:0000256" key="4">
    <source>
        <dbReference type="SAM" id="Phobius"/>
    </source>
</evidence>
<dbReference type="GO" id="GO:0016757">
    <property type="term" value="F:glycosyltransferase activity"/>
    <property type="evidence" value="ECO:0007669"/>
    <property type="project" value="UniProtKB-KW"/>
</dbReference>
<protein>
    <submittedName>
        <fullName evidence="6">Glycosyltransferase family 2 protein</fullName>
    </submittedName>
</protein>
<keyword evidence="3" id="KW-0808">Transferase</keyword>
<evidence type="ECO:0000256" key="1">
    <source>
        <dbReference type="ARBA" id="ARBA00006739"/>
    </source>
</evidence>
<dbReference type="SUPFAM" id="SSF53448">
    <property type="entry name" value="Nucleotide-diphospho-sugar transferases"/>
    <property type="match status" value="1"/>
</dbReference>
<feature type="domain" description="Glycosyltransferase 2-like" evidence="5">
    <location>
        <begin position="11"/>
        <end position="109"/>
    </location>
</feature>
<dbReference type="InterPro" id="IPR001173">
    <property type="entry name" value="Glyco_trans_2-like"/>
</dbReference>
<sequence>MSADCRTKLVVIVVTYGNRNHLLTQVLERLATLGPLRVVAVFNGNAPPAHDPANRRLVIVKNDTNLGSAGGFRTGIEAALQLEAEYYLLLDDDNLPAADCLDRLFAAHVRLGGGPLVALQAFRPSQPWQRVVVREGVNPIGRVNTYGWFNFVNERHLLRRQLGPRDLACELNTMPANSLVRIGVAAYGGLFLRREALLLSEMPDQRYFCYYDDLDFTDRLVRRGVSIHLCADAVIHDLDTSWHARDERAHPAFSPKTSDLQIFLDLRNAFIFYRSRMTNRALYLLNGIGFWLGIVYLALFRSTDFRTAWRRLALIRRAVWYGSRGKFEPCPESHPDIQRPRP</sequence>
<evidence type="ECO:0000256" key="2">
    <source>
        <dbReference type="ARBA" id="ARBA00022676"/>
    </source>
</evidence>
<dbReference type="AlphaFoldDB" id="A0A935T9Q2"/>
<dbReference type="EMBL" id="JADJOT010000010">
    <property type="protein sequence ID" value="MBK7955620.1"/>
    <property type="molecule type" value="Genomic_DNA"/>
</dbReference>
<evidence type="ECO:0000313" key="6">
    <source>
        <dbReference type="EMBL" id="MBK7955620.1"/>
    </source>
</evidence>
<feature type="transmembrane region" description="Helical" evidence="4">
    <location>
        <begin position="281"/>
        <end position="300"/>
    </location>
</feature>
<evidence type="ECO:0000313" key="7">
    <source>
        <dbReference type="Proteomes" id="UP000706151"/>
    </source>
</evidence>
<accession>A0A935T9Q2</accession>
<comment type="similarity">
    <text evidence="1">Belongs to the glycosyltransferase 2 family.</text>
</comment>
<dbReference type="PANTHER" id="PTHR43179">
    <property type="entry name" value="RHAMNOSYLTRANSFERASE WBBL"/>
    <property type="match status" value="1"/>
</dbReference>
<keyword evidence="4" id="KW-1133">Transmembrane helix</keyword>
<dbReference type="InterPro" id="IPR029044">
    <property type="entry name" value="Nucleotide-diphossugar_trans"/>
</dbReference>
<dbReference type="Gene3D" id="3.90.550.10">
    <property type="entry name" value="Spore Coat Polysaccharide Biosynthesis Protein SpsA, Chain A"/>
    <property type="match status" value="1"/>
</dbReference>
<name>A0A935T9Q2_9PROT</name>
<reference evidence="6 7" key="1">
    <citation type="submission" date="2020-10" db="EMBL/GenBank/DDBJ databases">
        <title>Connecting structure to function with the recovery of over 1000 high-quality activated sludge metagenome-assembled genomes encoding full-length rRNA genes using long-read sequencing.</title>
        <authorList>
            <person name="Singleton C.M."/>
            <person name="Petriglieri F."/>
            <person name="Kristensen J.M."/>
            <person name="Kirkegaard R.H."/>
            <person name="Michaelsen T.Y."/>
            <person name="Andersen M.H."/>
            <person name="Karst S.M."/>
            <person name="Dueholm M.S."/>
            <person name="Nielsen P.H."/>
            <person name="Albertsen M."/>
        </authorList>
    </citation>
    <scope>NUCLEOTIDE SEQUENCE [LARGE SCALE GENOMIC DNA]</scope>
    <source>
        <strain evidence="6">Fred_18-Q3-R57-64_BAT3C.720</strain>
    </source>
</reference>
<organism evidence="6 7">
    <name type="scientific">Candidatus Accumulibacter affinis</name>
    <dbReference type="NCBI Taxonomy" id="2954384"/>
    <lineage>
        <taxon>Bacteria</taxon>
        <taxon>Pseudomonadati</taxon>
        <taxon>Pseudomonadota</taxon>
        <taxon>Betaproteobacteria</taxon>
        <taxon>Candidatus Accumulibacter</taxon>
    </lineage>
</organism>
<dbReference type="Proteomes" id="UP000706151">
    <property type="component" value="Unassembled WGS sequence"/>
</dbReference>
<keyword evidence="4" id="KW-0812">Transmembrane</keyword>
<evidence type="ECO:0000259" key="5">
    <source>
        <dbReference type="Pfam" id="PF00535"/>
    </source>
</evidence>
<dbReference type="Pfam" id="PF00535">
    <property type="entry name" value="Glycos_transf_2"/>
    <property type="match status" value="1"/>
</dbReference>